<name>A0A200JEJ2_9ENTE</name>
<reference evidence="1" key="1">
    <citation type="submission" date="2017-05" db="EMBL/GenBank/DDBJ databases">
        <title>The Genome Sequence of Enterococcus sp. 9D6_DIV0238.</title>
        <authorList>
            <consortium name="The Broad Institute Genomics Platform"/>
            <consortium name="The Broad Institute Genomic Center for Infectious Diseases"/>
            <person name="Earl A."/>
            <person name="Manson A."/>
            <person name="Schwartman J."/>
            <person name="Gilmore M."/>
            <person name="Abouelleil A."/>
            <person name="Cao P."/>
            <person name="Chapman S."/>
            <person name="Cusick C."/>
            <person name="Shea T."/>
            <person name="Young S."/>
            <person name="Neafsey D."/>
            <person name="Nusbaum C."/>
            <person name="Birren B."/>
        </authorList>
    </citation>
    <scope>NUCLEOTIDE SEQUENCE [LARGE SCALE GENOMIC DNA]</scope>
    <source>
        <strain evidence="1">9D6_DIV0238</strain>
    </source>
</reference>
<dbReference type="OrthoDB" id="2190193at2"/>
<keyword evidence="3" id="KW-1185">Reference proteome</keyword>
<evidence type="ECO:0000313" key="1">
    <source>
        <dbReference type="EMBL" id="OUZ34997.1"/>
    </source>
</evidence>
<gene>
    <name evidence="1" type="ORF">A5889_000472</name>
    <name evidence="2" type="ORF">A5889_003060</name>
</gene>
<evidence type="ECO:0000313" key="2">
    <source>
        <dbReference type="EMBL" id="WYJ95512.1"/>
    </source>
</evidence>
<protein>
    <submittedName>
        <fullName evidence="1">Uncharacterized protein</fullName>
    </submittedName>
</protein>
<organism evidence="1">
    <name type="scientific">Candidatus Enterococcus dunnyi</name>
    <dbReference type="NCBI Taxonomy" id="1834192"/>
    <lineage>
        <taxon>Bacteria</taxon>
        <taxon>Bacillati</taxon>
        <taxon>Bacillota</taxon>
        <taxon>Bacilli</taxon>
        <taxon>Lactobacillales</taxon>
        <taxon>Enterococcaceae</taxon>
        <taxon>Enterococcus</taxon>
    </lineage>
</organism>
<dbReference type="Proteomes" id="UP000196151">
    <property type="component" value="Chromosome"/>
</dbReference>
<dbReference type="EMBL" id="CP147246">
    <property type="protein sequence ID" value="WYJ95512.1"/>
    <property type="molecule type" value="Genomic_DNA"/>
</dbReference>
<accession>A0A200JEJ2</accession>
<reference evidence="2" key="2">
    <citation type="submission" date="2017-05" db="EMBL/GenBank/DDBJ databases">
        <authorList>
            <consortium name="The Broad Institute Genomics Platform"/>
            <consortium name="The Broad Institute Genomic Center for Infectious Diseases"/>
            <person name="Earl A."/>
            <person name="Manson A."/>
            <person name="Schwartman J."/>
            <person name="Gilmore M."/>
            <person name="Abouelleil A."/>
            <person name="Cao P."/>
            <person name="Chapman S."/>
            <person name="Cusick C."/>
            <person name="Shea T."/>
            <person name="Young S."/>
            <person name="Neafsey D."/>
            <person name="Nusbaum C."/>
            <person name="Birren B."/>
        </authorList>
    </citation>
    <scope>NUCLEOTIDE SEQUENCE</scope>
    <source>
        <strain evidence="2">9D6_DIV0238</strain>
    </source>
</reference>
<proteinExistence type="predicted"/>
<dbReference type="RefSeq" id="WP_087639654.1">
    <property type="nucleotide sequence ID" value="NZ_CP147246.1"/>
</dbReference>
<reference evidence="2" key="3">
    <citation type="submission" date="2024-03" db="EMBL/GenBank/DDBJ databases">
        <title>The Genome Sequence of Enterococcus sp. DIV0238c.</title>
        <authorList>
            <consortium name="The Broad Institute Genomics Platform"/>
            <consortium name="The Broad Institute Microbial Omics Core"/>
            <consortium name="The Broad Institute Genomic Center for Infectious Diseases"/>
            <person name="Earl A."/>
            <person name="Manson A."/>
            <person name="Gilmore M."/>
            <person name="Schwartman J."/>
            <person name="Shea T."/>
            <person name="Abouelleil A."/>
            <person name="Cao P."/>
            <person name="Chapman S."/>
            <person name="Cusick C."/>
            <person name="Young S."/>
            <person name="Neafsey D."/>
            <person name="Nusbaum C."/>
            <person name="Birren B."/>
        </authorList>
    </citation>
    <scope>NUCLEOTIDE SEQUENCE</scope>
    <source>
        <strain evidence="2">9D6_DIV0238</strain>
    </source>
</reference>
<dbReference type="AlphaFoldDB" id="A0A200JEJ2"/>
<sequence length="118" mass="14001">MSEHIEKVDFLLSYLSEIHTKSLSLYDLVTSRPRPEESRILLNINEVFTYYHSIRIFYISNDEISSDAVQPFFTAFEEFYFELKQVFFLEDDNSALLYNKLSAMKDAFEQLTNDFNVL</sequence>
<evidence type="ECO:0000313" key="3">
    <source>
        <dbReference type="Proteomes" id="UP000196151"/>
    </source>
</evidence>
<dbReference type="EMBL" id="NIBQ01000001">
    <property type="protein sequence ID" value="OUZ34997.1"/>
    <property type="molecule type" value="Genomic_DNA"/>
</dbReference>